<dbReference type="GO" id="GO:0008270">
    <property type="term" value="F:zinc ion binding"/>
    <property type="evidence" value="ECO:0007669"/>
    <property type="project" value="UniProtKB-KW"/>
</dbReference>
<evidence type="ECO:0000313" key="5">
    <source>
        <dbReference type="Proteomes" id="UP000001876"/>
    </source>
</evidence>
<evidence type="ECO:0000256" key="2">
    <source>
        <dbReference type="SAM" id="MobiDB-lite"/>
    </source>
</evidence>
<feature type="region of interest" description="Disordered" evidence="2">
    <location>
        <begin position="461"/>
        <end position="506"/>
    </location>
</feature>
<proteinExistence type="inferred from homology"/>
<feature type="compositionally biased region" description="Basic and acidic residues" evidence="2">
    <location>
        <begin position="1"/>
        <end position="13"/>
    </location>
</feature>
<dbReference type="GeneID" id="9680561"/>
<evidence type="ECO:0000256" key="1">
    <source>
        <dbReference type="PROSITE-ProRule" id="PRU01388"/>
    </source>
</evidence>
<dbReference type="KEGG" id="mpp:MICPUCDRAFT_61822"/>
<name>C1MJ55_MICPC</name>
<comment type="similarity">
    <text evidence="1">Belongs to the UBR4 family.</text>
</comment>
<dbReference type="EMBL" id="GG663735">
    <property type="protein sequence ID" value="EEH61026.1"/>
    <property type="molecule type" value="Genomic_DNA"/>
</dbReference>
<dbReference type="RefSeq" id="XP_003055774.1">
    <property type="nucleotide sequence ID" value="XM_003055728.1"/>
</dbReference>
<organism evidence="5">
    <name type="scientific">Micromonas pusilla (strain CCMP1545)</name>
    <name type="common">Picoplanktonic green alga</name>
    <dbReference type="NCBI Taxonomy" id="564608"/>
    <lineage>
        <taxon>Eukaryota</taxon>
        <taxon>Viridiplantae</taxon>
        <taxon>Chlorophyta</taxon>
        <taxon>Mamiellophyceae</taxon>
        <taxon>Mamiellales</taxon>
        <taxon>Mamiellaceae</taxon>
        <taxon>Micromonas</taxon>
    </lineage>
</organism>
<evidence type="ECO:0000259" key="3">
    <source>
        <dbReference type="Pfam" id="PF13764"/>
    </source>
</evidence>
<feature type="region of interest" description="Disordered" evidence="2">
    <location>
        <begin position="1"/>
        <end position="71"/>
    </location>
</feature>
<feature type="region of interest" description="UBR4 E3 catalytic module" evidence="1">
    <location>
        <begin position="1"/>
        <end position="577"/>
    </location>
</feature>
<feature type="region of interest" description="Disordered" evidence="2">
    <location>
        <begin position="276"/>
        <end position="303"/>
    </location>
</feature>
<dbReference type="PANTHER" id="PTHR21725">
    <property type="entry name" value="E3 UBIQUITIN-PROTEIN LIGASE UBR4"/>
    <property type="match status" value="1"/>
</dbReference>
<keyword evidence="1" id="KW-0863">Zinc-finger</keyword>
<dbReference type="PROSITE" id="PS52043">
    <property type="entry name" value="UBR4_E3"/>
    <property type="match status" value="1"/>
</dbReference>
<reference evidence="4 5" key="1">
    <citation type="journal article" date="2009" name="Science">
        <title>Green evolution and dynamic adaptations revealed by genomes of the marine picoeukaryotes Micromonas.</title>
        <authorList>
            <person name="Worden A.Z."/>
            <person name="Lee J.H."/>
            <person name="Mock T."/>
            <person name="Rouze P."/>
            <person name="Simmons M.P."/>
            <person name="Aerts A.L."/>
            <person name="Allen A.E."/>
            <person name="Cuvelier M.L."/>
            <person name="Derelle E."/>
            <person name="Everett M.V."/>
            <person name="Foulon E."/>
            <person name="Grimwood J."/>
            <person name="Gundlach H."/>
            <person name="Henrissat B."/>
            <person name="Napoli C."/>
            <person name="McDonald S.M."/>
            <person name="Parker M.S."/>
            <person name="Rombauts S."/>
            <person name="Salamov A."/>
            <person name="Von Dassow P."/>
            <person name="Badger J.H."/>
            <person name="Coutinho P.M."/>
            <person name="Demir E."/>
            <person name="Dubchak I."/>
            <person name="Gentemann C."/>
            <person name="Eikrem W."/>
            <person name="Gready J.E."/>
            <person name="John U."/>
            <person name="Lanier W."/>
            <person name="Lindquist E.A."/>
            <person name="Lucas S."/>
            <person name="Mayer K.F."/>
            <person name="Moreau H."/>
            <person name="Not F."/>
            <person name="Otillar R."/>
            <person name="Panaud O."/>
            <person name="Pangilinan J."/>
            <person name="Paulsen I."/>
            <person name="Piegu B."/>
            <person name="Poliakov A."/>
            <person name="Robbens S."/>
            <person name="Schmutz J."/>
            <person name="Toulza E."/>
            <person name="Wyss T."/>
            <person name="Zelensky A."/>
            <person name="Zhou K."/>
            <person name="Armbrust E.V."/>
            <person name="Bhattacharya D."/>
            <person name="Goodenough U.W."/>
            <person name="Van de Peer Y."/>
            <person name="Grigoriev I.V."/>
        </authorList>
    </citation>
    <scope>NUCLEOTIDE SEQUENCE [LARGE SCALE GENOMIC DNA]</scope>
    <source>
        <strain evidence="4 5">CCMP1545</strain>
    </source>
</reference>
<dbReference type="PANTHER" id="PTHR21725:SF1">
    <property type="entry name" value="E3 UBIQUITIN-PROTEIN LIGASE UBR4"/>
    <property type="match status" value="1"/>
</dbReference>
<sequence>MQKAMERREKMLKEMGLTRLSPTPSGVDAYGSASCSPSPSPSGGAGFLSLSATSQPRSPGSWPASPGAGGRDILTVAVSPSSVKGIEDVKDEDEEDDAALVCRVCFEGYKLRPRELLGVYCFCKRVENAPSAGGPGGRRGAGYSSVSHFNAIHFACHAAARRADVALRTPKREWEGAALRNSETLTNNLLPILAARVSSSAYAAAVESWWENVSNVGRPEAVSARLRIAIGDVAMLIGRFATGASFSADCHGGGRESNARALPFLLQLCAHELRRRDRATPAPRGSPRASPGATTSSSDSPLPALRDAAEARTCLEALARGNVKDAASSHAFPAALVLSTLVTPRDAWTAMRRDALRATIAHAAREGSACFDSAAPASAKDPEGDGEGEGEGGEEGGARDGDGATTESGGRGAFAASKPALLFVGVVDKLHELLQPAGGGGGGGGGGGASRALNIGEDIREEMEEEEEEEEEEAEEDATTSPVSAVAAEADAAATSPAMSPAKSPEAIAAATAHRVSRALRDLPRMHELANELIEFIEEAEDAEDAVEYFDIMRALAEATAEGDTADAFVDAAFANAW</sequence>
<feature type="compositionally biased region" description="Low complexity" evidence="2">
    <location>
        <begin position="47"/>
        <end position="66"/>
    </location>
</feature>
<gene>
    <name evidence="4" type="ORF">MICPUCDRAFT_61822</name>
</gene>
<dbReference type="AlphaFoldDB" id="C1MJ55"/>
<dbReference type="InterPro" id="IPR025704">
    <property type="entry name" value="E3_Ub_ligase_UBR4_C"/>
</dbReference>
<keyword evidence="1" id="KW-0479">Metal-binding</keyword>
<feature type="compositionally biased region" description="Acidic residues" evidence="2">
    <location>
        <begin position="461"/>
        <end position="478"/>
    </location>
</feature>
<feature type="compositionally biased region" description="Acidic residues" evidence="2">
    <location>
        <begin position="384"/>
        <end position="394"/>
    </location>
</feature>
<feature type="compositionally biased region" description="Low complexity" evidence="2">
    <location>
        <begin position="481"/>
        <end position="505"/>
    </location>
</feature>
<feature type="region of interest" description="Disordered" evidence="2">
    <location>
        <begin position="368"/>
        <end position="412"/>
    </location>
</feature>
<evidence type="ECO:0000313" key="4">
    <source>
        <dbReference type="EMBL" id="EEH61026.1"/>
    </source>
</evidence>
<dbReference type="InterPro" id="IPR045189">
    <property type="entry name" value="UBR4-like"/>
</dbReference>
<keyword evidence="5" id="KW-1185">Reference proteome</keyword>
<dbReference type="Proteomes" id="UP000001876">
    <property type="component" value="Unassembled WGS sequence"/>
</dbReference>
<keyword evidence="1" id="KW-0862">Zinc</keyword>
<dbReference type="Pfam" id="PF13764">
    <property type="entry name" value="E3_UbLigase_R4"/>
    <property type="match status" value="1"/>
</dbReference>
<dbReference type="eggNOG" id="KOG1776">
    <property type="taxonomic scope" value="Eukaryota"/>
</dbReference>
<protein>
    <submittedName>
        <fullName evidence="4">Predicted protein</fullName>
    </submittedName>
</protein>
<feature type="domain" description="E3 ubiquitin ligase UBR4 C-terminal" evidence="3">
    <location>
        <begin position="79"/>
        <end position="438"/>
    </location>
</feature>
<accession>C1MJ55</accession>
<dbReference type="OrthoDB" id="30336at2759"/>